<evidence type="ECO:0000256" key="1">
    <source>
        <dbReference type="SAM" id="Phobius"/>
    </source>
</evidence>
<dbReference type="AlphaFoldDB" id="A0A9Q5HTW9"/>
<accession>A0A9Q5HTW9</accession>
<evidence type="ECO:0000313" key="2">
    <source>
        <dbReference type="EMBL" id="OCB85747.1"/>
    </source>
</evidence>
<dbReference type="Proteomes" id="UP000757232">
    <property type="component" value="Unassembled WGS sequence"/>
</dbReference>
<organism evidence="2 3">
    <name type="scientific">Sanghuangporus baumii</name>
    <name type="common">Phellinus baumii</name>
    <dbReference type="NCBI Taxonomy" id="108892"/>
    <lineage>
        <taxon>Eukaryota</taxon>
        <taxon>Fungi</taxon>
        <taxon>Dikarya</taxon>
        <taxon>Basidiomycota</taxon>
        <taxon>Agaricomycotina</taxon>
        <taxon>Agaricomycetes</taxon>
        <taxon>Hymenochaetales</taxon>
        <taxon>Hymenochaetaceae</taxon>
        <taxon>Sanghuangporus</taxon>
    </lineage>
</organism>
<dbReference type="OrthoDB" id="3232296at2759"/>
<feature type="transmembrane region" description="Helical" evidence="1">
    <location>
        <begin position="94"/>
        <end position="114"/>
    </location>
</feature>
<proteinExistence type="predicted"/>
<keyword evidence="1" id="KW-1133">Transmembrane helix</keyword>
<feature type="transmembrane region" description="Helical" evidence="1">
    <location>
        <begin position="255"/>
        <end position="272"/>
    </location>
</feature>
<keyword evidence="1" id="KW-0812">Transmembrane</keyword>
<sequence>MAEEGSVNGIKPSDPRAGTYLAIWFFFQIAADHVFLPILVATFLLAKRVKRNPILINMCITWIIAGISSTLLLYAGKETGPEPSHALCVFQASMLEGTPPMCSVSALALIYTIWKSMTYISNDRQSGTMKYGIYAIIIAPYATLFGFALATSLVAIQDLSKVDRARRFFYCSVGNNHLSNTMGLFTAIVCLICVLFEILIAIRISRAWRAFKDYKPGITGRGFDKHLVIRLFIFQGYLLVALVLSVASIPSLTSVAPDLFAASIGMAVFLVFGTQSDVLRTWVFWLPARPPPVPPKDTITPFTNHASPVSRAICNDHQADAPTPPGYMTPQSRASLMSRKGDTVIIISKPEEAFGSTRC</sequence>
<feature type="transmembrane region" description="Helical" evidence="1">
    <location>
        <begin position="20"/>
        <end position="45"/>
    </location>
</feature>
<protein>
    <submittedName>
        <fullName evidence="2">Uncharacterized protein</fullName>
    </submittedName>
</protein>
<feature type="transmembrane region" description="Helical" evidence="1">
    <location>
        <begin position="184"/>
        <end position="206"/>
    </location>
</feature>
<reference evidence="2" key="1">
    <citation type="submission" date="2016-06" db="EMBL/GenBank/DDBJ databases">
        <title>Draft Genome sequence of the fungus Inonotus baumii.</title>
        <authorList>
            <person name="Zhu H."/>
            <person name="Lin W."/>
        </authorList>
    </citation>
    <scope>NUCLEOTIDE SEQUENCE</scope>
    <source>
        <strain evidence="2">821</strain>
    </source>
</reference>
<name>A0A9Q5HTW9_SANBA</name>
<feature type="transmembrane region" description="Helical" evidence="1">
    <location>
        <begin position="54"/>
        <end position="74"/>
    </location>
</feature>
<feature type="transmembrane region" description="Helical" evidence="1">
    <location>
        <begin position="134"/>
        <end position="156"/>
    </location>
</feature>
<evidence type="ECO:0000313" key="3">
    <source>
        <dbReference type="Proteomes" id="UP000757232"/>
    </source>
</evidence>
<dbReference type="EMBL" id="LNZH02000208">
    <property type="protein sequence ID" value="OCB85747.1"/>
    <property type="molecule type" value="Genomic_DNA"/>
</dbReference>
<keyword evidence="1" id="KW-0472">Membrane</keyword>
<gene>
    <name evidence="2" type="ORF">A7U60_g7399</name>
</gene>
<feature type="transmembrane region" description="Helical" evidence="1">
    <location>
        <begin position="227"/>
        <end position="249"/>
    </location>
</feature>
<comment type="caution">
    <text evidence="2">The sequence shown here is derived from an EMBL/GenBank/DDBJ whole genome shotgun (WGS) entry which is preliminary data.</text>
</comment>
<keyword evidence="3" id="KW-1185">Reference proteome</keyword>